<accession>A0A2P2LD59</accession>
<evidence type="ECO:0000313" key="1">
    <source>
        <dbReference type="EMBL" id="MBX15911.1"/>
    </source>
</evidence>
<dbReference type="AlphaFoldDB" id="A0A2P2LD59"/>
<reference evidence="1" key="1">
    <citation type="submission" date="2018-02" db="EMBL/GenBank/DDBJ databases">
        <title>Rhizophora mucronata_Transcriptome.</title>
        <authorList>
            <person name="Meera S.P."/>
            <person name="Sreeshan A."/>
            <person name="Augustine A."/>
        </authorList>
    </citation>
    <scope>NUCLEOTIDE SEQUENCE</scope>
    <source>
        <tissue evidence="1">Leaf</tissue>
    </source>
</reference>
<dbReference type="EMBL" id="GGEC01035427">
    <property type="protein sequence ID" value="MBX15911.1"/>
    <property type="molecule type" value="Transcribed_RNA"/>
</dbReference>
<sequence>MLKRVKSVNNSFHVIKEPILLILPSPILLRICMGVMKIGQLEIITAAEPMETIRGNLELVY</sequence>
<proteinExistence type="predicted"/>
<name>A0A2P2LD59_RHIMU</name>
<protein>
    <submittedName>
        <fullName evidence="1">Uncharacterized protein</fullName>
    </submittedName>
</protein>
<organism evidence="1">
    <name type="scientific">Rhizophora mucronata</name>
    <name type="common">Asiatic mangrove</name>
    <dbReference type="NCBI Taxonomy" id="61149"/>
    <lineage>
        <taxon>Eukaryota</taxon>
        <taxon>Viridiplantae</taxon>
        <taxon>Streptophyta</taxon>
        <taxon>Embryophyta</taxon>
        <taxon>Tracheophyta</taxon>
        <taxon>Spermatophyta</taxon>
        <taxon>Magnoliopsida</taxon>
        <taxon>eudicotyledons</taxon>
        <taxon>Gunneridae</taxon>
        <taxon>Pentapetalae</taxon>
        <taxon>rosids</taxon>
        <taxon>fabids</taxon>
        <taxon>Malpighiales</taxon>
        <taxon>Rhizophoraceae</taxon>
        <taxon>Rhizophora</taxon>
    </lineage>
</organism>